<keyword evidence="1" id="KW-0472">Membrane</keyword>
<dbReference type="RefSeq" id="WP_350791212.1">
    <property type="nucleotide sequence ID" value="NZ_JBEPEK010000719.1"/>
</dbReference>
<accession>A0ABV1XDS4</accession>
<gene>
    <name evidence="3" type="ORF">ABT404_47695</name>
</gene>
<evidence type="ECO:0000259" key="2">
    <source>
        <dbReference type="Pfam" id="PF14317"/>
    </source>
</evidence>
<evidence type="ECO:0000313" key="4">
    <source>
        <dbReference type="Proteomes" id="UP001474181"/>
    </source>
</evidence>
<sequence length="194" mass="21772">MMQPTLTLRYVPEADDLLELLIDAPVRRRLRRRALGQAVVVLVTLWGLLVLLAVAAPAWQWWIPALLLAVVLVHYVVRAFAVTTRWSLRRRARAIRRRSPRTRLAHEMEIGPDALTVRVEGQTTAYAWSHFGSFTESDRQFVLLDRTGRASEIVPKRGLSDPALVPVCRDLLTQYLEDPTAPPAPSASPDGHSA</sequence>
<dbReference type="EMBL" id="JBEPEK010000719">
    <property type="protein sequence ID" value="MER7187065.1"/>
    <property type="molecule type" value="Genomic_DNA"/>
</dbReference>
<proteinExistence type="predicted"/>
<feature type="transmembrane region" description="Helical" evidence="1">
    <location>
        <begin position="61"/>
        <end position="88"/>
    </location>
</feature>
<feature type="transmembrane region" description="Helical" evidence="1">
    <location>
        <begin position="34"/>
        <end position="55"/>
    </location>
</feature>
<name>A0ABV1XDS4_9ACTN</name>
<keyword evidence="1" id="KW-0812">Transmembrane</keyword>
<keyword evidence="1" id="KW-1133">Transmembrane helix</keyword>
<dbReference type="InterPro" id="IPR025588">
    <property type="entry name" value="YcxB-like_C"/>
</dbReference>
<comment type="caution">
    <text evidence="3">The sequence shown here is derived from an EMBL/GenBank/DDBJ whole genome shotgun (WGS) entry which is preliminary data.</text>
</comment>
<evidence type="ECO:0000313" key="3">
    <source>
        <dbReference type="EMBL" id="MER7187065.1"/>
    </source>
</evidence>
<protein>
    <submittedName>
        <fullName evidence="3">YcxB family protein</fullName>
    </submittedName>
</protein>
<organism evidence="3 4">
    <name type="scientific">Streptomyces hyaluromycini</name>
    <dbReference type="NCBI Taxonomy" id="1377993"/>
    <lineage>
        <taxon>Bacteria</taxon>
        <taxon>Bacillati</taxon>
        <taxon>Actinomycetota</taxon>
        <taxon>Actinomycetes</taxon>
        <taxon>Kitasatosporales</taxon>
        <taxon>Streptomycetaceae</taxon>
        <taxon>Streptomyces</taxon>
    </lineage>
</organism>
<dbReference type="Pfam" id="PF14317">
    <property type="entry name" value="YcxB"/>
    <property type="match status" value="1"/>
</dbReference>
<keyword evidence="4" id="KW-1185">Reference proteome</keyword>
<evidence type="ECO:0000256" key="1">
    <source>
        <dbReference type="SAM" id="Phobius"/>
    </source>
</evidence>
<feature type="domain" description="YcxB-like C-terminal" evidence="2">
    <location>
        <begin position="110"/>
        <end position="162"/>
    </location>
</feature>
<dbReference type="Proteomes" id="UP001474181">
    <property type="component" value="Unassembled WGS sequence"/>
</dbReference>
<reference evidence="3 4" key="1">
    <citation type="submission" date="2024-06" db="EMBL/GenBank/DDBJ databases">
        <title>The Natural Products Discovery Center: Release of the First 8490 Sequenced Strains for Exploring Actinobacteria Biosynthetic Diversity.</title>
        <authorList>
            <person name="Kalkreuter E."/>
            <person name="Kautsar S.A."/>
            <person name="Yang D."/>
            <person name="Bader C.D."/>
            <person name="Teijaro C.N."/>
            <person name="Fluegel L."/>
            <person name="Davis C.M."/>
            <person name="Simpson J.R."/>
            <person name="Lauterbach L."/>
            <person name="Steele A.D."/>
            <person name="Gui C."/>
            <person name="Meng S."/>
            <person name="Li G."/>
            <person name="Viehrig K."/>
            <person name="Ye F."/>
            <person name="Su P."/>
            <person name="Kiefer A.F."/>
            <person name="Nichols A."/>
            <person name="Cepeda A.J."/>
            <person name="Yan W."/>
            <person name="Fan B."/>
            <person name="Jiang Y."/>
            <person name="Adhikari A."/>
            <person name="Zheng C.-J."/>
            <person name="Schuster L."/>
            <person name="Cowan T.M."/>
            <person name="Smanski M.J."/>
            <person name="Chevrette M.G."/>
            <person name="De Carvalho L.P.S."/>
            <person name="Shen B."/>
        </authorList>
    </citation>
    <scope>NUCLEOTIDE SEQUENCE [LARGE SCALE GENOMIC DNA]</scope>
    <source>
        <strain evidence="3 4">NPDC000234</strain>
    </source>
</reference>